<evidence type="ECO:0000313" key="3">
    <source>
        <dbReference type="EMBL" id="MBF9132622.1"/>
    </source>
</evidence>
<dbReference type="EMBL" id="JADPUN010000243">
    <property type="protein sequence ID" value="MBF9132622.1"/>
    <property type="molecule type" value="Genomic_DNA"/>
</dbReference>
<comment type="caution">
    <text evidence="3">The sequence shown here is derived from an EMBL/GenBank/DDBJ whole genome shotgun (WGS) entry which is preliminary data.</text>
</comment>
<evidence type="ECO:0000313" key="4">
    <source>
        <dbReference type="Proteomes" id="UP000638560"/>
    </source>
</evidence>
<accession>A0ABS0H2D1</accession>
<sequence length="330" mass="37154">MEITNRVDLGADLHAPQVNDKGGEEWSYALVAAVRPGDIVLHWHKWLAGYRGIVGYSVAASGPYEDQIIWASRGTYGRTRPSGGPEASWRYELTDYTRIAGLDQDRFRVLEPELRRVKADLESRYSGALYFPFAFSDKRPVRAAQGYLVKFPAAIVAAVPELLALPKPVADARPDQRSTVDETKSARRKRSGSGKLADTPLRLAIERHAVDWTMTYYARLGYDVKDVGTTKSYDVHATQTGEERHIEVKGSTGLANAVELTANEVNHGRTDITDLVVVDQIQWRRLPDGKVETHGGHARRWATWSPLDTHLRATRYHYELPPHFEEHDIE</sequence>
<dbReference type="RefSeq" id="WP_196204149.1">
    <property type="nucleotide sequence ID" value="NZ_JADPUN010000243.1"/>
</dbReference>
<dbReference type="Proteomes" id="UP000638560">
    <property type="component" value="Unassembled WGS sequence"/>
</dbReference>
<evidence type="ECO:0000259" key="2">
    <source>
        <dbReference type="Pfam" id="PF13020"/>
    </source>
</evidence>
<dbReference type="InterPro" id="IPR024975">
    <property type="entry name" value="NOV_C"/>
</dbReference>
<feature type="region of interest" description="Disordered" evidence="1">
    <location>
        <begin position="170"/>
        <end position="195"/>
    </location>
</feature>
<organism evidence="3 4">
    <name type="scientific">Plantactinospora alkalitolerans</name>
    <dbReference type="NCBI Taxonomy" id="2789879"/>
    <lineage>
        <taxon>Bacteria</taxon>
        <taxon>Bacillati</taxon>
        <taxon>Actinomycetota</taxon>
        <taxon>Actinomycetes</taxon>
        <taxon>Micromonosporales</taxon>
        <taxon>Micromonosporaceae</taxon>
        <taxon>Plantactinospora</taxon>
    </lineage>
</organism>
<evidence type="ECO:0000256" key="1">
    <source>
        <dbReference type="SAM" id="MobiDB-lite"/>
    </source>
</evidence>
<feature type="domain" description="Protein NO VEIN C-terminal" evidence="2">
    <location>
        <begin position="205"/>
        <end position="268"/>
    </location>
</feature>
<name>A0ABS0H2D1_9ACTN</name>
<keyword evidence="4" id="KW-1185">Reference proteome</keyword>
<gene>
    <name evidence="3" type="ORF">I0C86_27250</name>
</gene>
<protein>
    <submittedName>
        <fullName evidence="3">DUF3883 domain-containing protein</fullName>
    </submittedName>
</protein>
<proteinExistence type="predicted"/>
<dbReference type="Pfam" id="PF13020">
    <property type="entry name" value="NOV_C"/>
    <property type="match status" value="1"/>
</dbReference>
<reference evidence="3 4" key="1">
    <citation type="submission" date="2020-11" db="EMBL/GenBank/DDBJ databases">
        <title>A novel isolate from a Black sea contaminated sediment with potential to produce alkanes: Plantactinospora alkalitolerans sp. nov.</title>
        <authorList>
            <person name="Carro L."/>
            <person name="Veyisoglu A."/>
            <person name="Guven K."/>
            <person name="Schumann P."/>
            <person name="Klenk H.-P."/>
            <person name="Sahin N."/>
        </authorList>
    </citation>
    <scope>NUCLEOTIDE SEQUENCE [LARGE SCALE GENOMIC DNA]</scope>
    <source>
        <strain evidence="3 4">S1510</strain>
    </source>
</reference>
<feature type="compositionally biased region" description="Basic and acidic residues" evidence="1">
    <location>
        <begin position="170"/>
        <end position="185"/>
    </location>
</feature>